<dbReference type="EMBL" id="JADGKB010000009">
    <property type="protein sequence ID" value="KAJ3260871.1"/>
    <property type="molecule type" value="Genomic_DNA"/>
</dbReference>
<gene>
    <name evidence="1" type="ORF">HK103_007434</name>
</gene>
<dbReference type="Proteomes" id="UP001210925">
    <property type="component" value="Unassembled WGS sequence"/>
</dbReference>
<keyword evidence="2" id="KW-1185">Reference proteome</keyword>
<proteinExistence type="predicted"/>
<dbReference type="AlphaFoldDB" id="A0AAD5Y7R4"/>
<protein>
    <submittedName>
        <fullName evidence="1">Uncharacterized protein</fullName>
    </submittedName>
</protein>
<comment type="caution">
    <text evidence="1">The sequence shown here is derived from an EMBL/GenBank/DDBJ whole genome shotgun (WGS) entry which is preliminary data.</text>
</comment>
<evidence type="ECO:0000313" key="2">
    <source>
        <dbReference type="Proteomes" id="UP001210925"/>
    </source>
</evidence>
<evidence type="ECO:0000313" key="1">
    <source>
        <dbReference type="EMBL" id="KAJ3260871.1"/>
    </source>
</evidence>
<name>A0AAD5Y7R4_9FUNG</name>
<sequence length="245" mass="27721">MTTVKLKVGNTVVPLSDKALENLSSDSLLYNIIKNDSFAKEQDSEGNFCLLNNEISPYVVELLVQYLESTDPIQLMIDSISCRKQLLVAMDYLGIPIPIELQQKKAFQNTLEASRAHHYVNYRQFRDMTFKANHEVLQTCAHSLLSDLVHEHQQFLDNYLVRESKTVHFNVRACPKIFLVLLSFSGKFVQLNFTLSGIPKPPLATQCPMIGDIFLNVIWGLDISKTALLQIGEDGIDLDATQIFD</sequence>
<organism evidence="1 2">
    <name type="scientific">Boothiomyces macroporosus</name>
    <dbReference type="NCBI Taxonomy" id="261099"/>
    <lineage>
        <taxon>Eukaryota</taxon>
        <taxon>Fungi</taxon>
        <taxon>Fungi incertae sedis</taxon>
        <taxon>Chytridiomycota</taxon>
        <taxon>Chytridiomycota incertae sedis</taxon>
        <taxon>Chytridiomycetes</taxon>
        <taxon>Rhizophydiales</taxon>
        <taxon>Terramycetaceae</taxon>
        <taxon>Boothiomyces</taxon>
    </lineage>
</organism>
<reference evidence="1" key="1">
    <citation type="submission" date="2020-05" db="EMBL/GenBank/DDBJ databases">
        <title>Phylogenomic resolution of chytrid fungi.</title>
        <authorList>
            <person name="Stajich J.E."/>
            <person name="Amses K."/>
            <person name="Simmons R."/>
            <person name="Seto K."/>
            <person name="Myers J."/>
            <person name="Bonds A."/>
            <person name="Quandt C.A."/>
            <person name="Barry K."/>
            <person name="Liu P."/>
            <person name="Grigoriev I."/>
            <person name="Longcore J.E."/>
            <person name="James T.Y."/>
        </authorList>
    </citation>
    <scope>NUCLEOTIDE SEQUENCE</scope>
    <source>
        <strain evidence="1">PLAUS21</strain>
    </source>
</reference>
<accession>A0AAD5Y7R4</accession>